<dbReference type="Proteomes" id="UP000256310">
    <property type="component" value="Unassembled WGS sequence"/>
</dbReference>
<feature type="signal peptide" evidence="2">
    <location>
        <begin position="1"/>
        <end position="33"/>
    </location>
</feature>
<name>A0A3D9FHN6_9SPHN</name>
<feature type="region of interest" description="Disordered" evidence="1">
    <location>
        <begin position="34"/>
        <end position="62"/>
    </location>
</feature>
<accession>A0A3D9FHN6</accession>
<dbReference type="EMBL" id="QRDP01000004">
    <property type="protein sequence ID" value="RED16611.1"/>
    <property type="molecule type" value="Genomic_DNA"/>
</dbReference>
<proteinExistence type="predicted"/>
<keyword evidence="2" id="KW-0732">Signal</keyword>
<evidence type="ECO:0000256" key="1">
    <source>
        <dbReference type="SAM" id="MobiDB-lite"/>
    </source>
</evidence>
<feature type="chain" id="PRO_5017784662" evidence="2">
    <location>
        <begin position="34"/>
        <end position="482"/>
    </location>
</feature>
<organism evidence="3 4">
    <name type="scientific">Parasphingopyxis lamellibrachiae</name>
    <dbReference type="NCBI Taxonomy" id="680125"/>
    <lineage>
        <taxon>Bacteria</taxon>
        <taxon>Pseudomonadati</taxon>
        <taxon>Pseudomonadota</taxon>
        <taxon>Alphaproteobacteria</taxon>
        <taxon>Sphingomonadales</taxon>
        <taxon>Sphingomonadaceae</taxon>
        <taxon>Parasphingopyxis</taxon>
    </lineage>
</organism>
<protein>
    <submittedName>
        <fullName evidence="3">Uncharacterized protein</fullName>
    </submittedName>
</protein>
<dbReference type="RefSeq" id="WP_147297643.1">
    <property type="nucleotide sequence ID" value="NZ_QRDP01000004.1"/>
</dbReference>
<evidence type="ECO:0000313" key="3">
    <source>
        <dbReference type="EMBL" id="RED16611.1"/>
    </source>
</evidence>
<evidence type="ECO:0000313" key="4">
    <source>
        <dbReference type="Proteomes" id="UP000256310"/>
    </source>
</evidence>
<comment type="caution">
    <text evidence="3">The sequence shown here is derived from an EMBL/GenBank/DDBJ whole genome shotgun (WGS) entry which is preliminary data.</text>
</comment>
<keyword evidence="4" id="KW-1185">Reference proteome</keyword>
<evidence type="ECO:0000256" key="2">
    <source>
        <dbReference type="SAM" id="SignalP"/>
    </source>
</evidence>
<sequence>MKITTINQACRGQRGFLLVISALLGVGTMPSQAQTATQTELSQDENPQALPEPPRMPGYDLNVSPELVTTVRYEGGTFEESSSGWTQTTDTGETFAYDVIRTAPNHAFLHDPERLVSATFAFQMEAVFISSQPDPSESAQQERFLLTSIETAERDYERPTRPDGWYIETIDFEGGQLRNVSTGRWVRRNNDGRCDIFRVWQVSDEAHQIFDEINDVLITIYPSRMLMTIVRRQSEPNPYEEIRLTGVSADRIPMQAGDCAPSLTPASLPTVVDDEGEFPLDSVDFRAGSFYVRANGLWGLEWAGEGQNGLQFVEYDIVDSGADTLILHNDEYDLTAVIALADRSIRIADGAGIINNQYWIMADPDQTEAIDQTPLIAIDMETIDYDGGQFVRTGCPLNWIRVFPDRDHQVAYFEWARSPTTLTLVSMAGGFGPPHRIEIDTDSMTAVTSETNARGDGTGDTLQLTEIGYELSDVESIFPECY</sequence>
<feature type="compositionally biased region" description="Polar residues" evidence="1">
    <location>
        <begin position="34"/>
        <end position="46"/>
    </location>
</feature>
<reference evidence="3 4" key="1">
    <citation type="submission" date="2018-07" db="EMBL/GenBank/DDBJ databases">
        <title>Genomic Encyclopedia of Type Strains, Phase IV (KMG-IV): sequencing the most valuable type-strain genomes for metagenomic binning, comparative biology and taxonomic classification.</title>
        <authorList>
            <person name="Goeker M."/>
        </authorList>
    </citation>
    <scope>NUCLEOTIDE SEQUENCE [LARGE SCALE GENOMIC DNA]</scope>
    <source>
        <strain evidence="3 4">DSM 26725</strain>
    </source>
</reference>
<gene>
    <name evidence="3" type="ORF">DFR46_1637</name>
</gene>
<dbReference type="AlphaFoldDB" id="A0A3D9FHN6"/>